<dbReference type="InterPro" id="IPR045087">
    <property type="entry name" value="Cu-oxidase_fam"/>
</dbReference>
<evidence type="ECO:0000259" key="6">
    <source>
        <dbReference type="Pfam" id="PF07732"/>
    </source>
</evidence>
<organism evidence="7 8">
    <name type="scientific">Phytophthora lilii</name>
    <dbReference type="NCBI Taxonomy" id="2077276"/>
    <lineage>
        <taxon>Eukaryota</taxon>
        <taxon>Sar</taxon>
        <taxon>Stramenopiles</taxon>
        <taxon>Oomycota</taxon>
        <taxon>Peronosporomycetes</taxon>
        <taxon>Peronosporales</taxon>
        <taxon>Peronosporaceae</taxon>
        <taxon>Phytophthora</taxon>
    </lineage>
</organism>
<dbReference type="Pfam" id="PF00394">
    <property type="entry name" value="Cu-oxidase"/>
    <property type="match status" value="1"/>
</dbReference>
<evidence type="ECO:0000313" key="7">
    <source>
        <dbReference type="EMBL" id="GMF21188.1"/>
    </source>
</evidence>
<dbReference type="Proteomes" id="UP001165083">
    <property type="component" value="Unassembled WGS sequence"/>
</dbReference>
<evidence type="ECO:0000256" key="2">
    <source>
        <dbReference type="SAM" id="MobiDB-lite"/>
    </source>
</evidence>
<feature type="domain" description="Plastocyanin-like" evidence="4">
    <location>
        <begin position="622"/>
        <end position="717"/>
    </location>
</feature>
<proteinExistence type="inferred from homology"/>
<dbReference type="InterPro" id="IPR008972">
    <property type="entry name" value="Cupredoxin"/>
</dbReference>
<evidence type="ECO:0000313" key="8">
    <source>
        <dbReference type="Proteomes" id="UP001165083"/>
    </source>
</evidence>
<sequence>MAKVGEDEDEGEQDLAAVRAALQSQAAAPASSSKEAKVAAAPEPASPLAAEIRMLRELELAPVMMYPQQVSRATEIRLFLSRIEFIAIHEIIEREEGVVYFVLDVYRYRQQKGLPSTRSSRKLSAGQPLSHKKLADREPQDRRPDYQIEQRYSSFARLRSNVAHIARKHHPKCKTCAYCAALLDFLHVTPCKPSLKVKFTTTTDERKLILSAFINELVVHHVTYVAHTTHPSSRASSPLANSTSFPTLPAELVFVVPSTARIPIPELMATDGSRKRAGPRGDGDSGVGYGTSVFCESKRADGARADDPEEDDAKDNDFFLRRGARQLQTQTRRLRRNLACTFVAGVGIVVLLLVSYVHQERQQNLRATAGASEGPATRQETLEQVLKQLPALQALEKRQSANGELNTTLTVAEKLVDSGPIAFYTRAYEDSVPGPMLVLKPGDVLNIHLVNNLGPNVPGEWTPNTMHEPNNTNLHFHGMHVDPTGTEDNVFRIVPPGESADTHLHVPLTHPRGLFHYHPHFHGSVFLQMGGGMVGPIVVEDDPATVPPKYAAIKKKHVVVLQEFKFSGGMMTSLVDAAKASRSTLDMQLTYTGKTKLDEQVRKLYPDVQEKERPIRNAKLSKELLEEMDSSEEKPQIPPIAQYFSVNGQYLPKIEVQPHENVLLRVLHAGGTASLEVQVPGCSIMLASSDGLYLPKPRPMETVILLPGARVDLVLNCEPTAEGGPEMLRPIQSVKDPKLHSFMGNHSDLYSGVLAFVHVQGESMNEPLISAVPPPSDLYGPLKSLLDLSAEDRAGMDPLPFEFEFTMGDPVMKDGFYYKPYFINHALFDGTSIRTMTLGRVQEWVIINRRDESGEVTLKNHPFHLHTNAFQIVDMSHGHGVDYEIGDWRDVSSQRIAISWDTLTQA</sequence>
<reference evidence="7" key="1">
    <citation type="submission" date="2023-04" db="EMBL/GenBank/DDBJ databases">
        <title>Phytophthora lilii NBRC 32176.</title>
        <authorList>
            <person name="Ichikawa N."/>
            <person name="Sato H."/>
            <person name="Tonouchi N."/>
        </authorList>
    </citation>
    <scope>NUCLEOTIDE SEQUENCE</scope>
    <source>
        <strain evidence="7">NBRC 32176</strain>
    </source>
</reference>
<name>A0A9W6WYA9_9STRA</name>
<feature type="domain" description="Plastocyanin-like" evidence="6">
    <location>
        <begin position="427"/>
        <end position="542"/>
    </location>
</feature>
<comment type="similarity">
    <text evidence="1">Belongs to the multicopper oxidase family.</text>
</comment>
<keyword evidence="3" id="KW-1133">Transmembrane helix</keyword>
<evidence type="ECO:0000259" key="4">
    <source>
        <dbReference type="Pfam" id="PF00394"/>
    </source>
</evidence>
<feature type="compositionally biased region" description="Basic and acidic residues" evidence="2">
    <location>
        <begin position="133"/>
        <end position="143"/>
    </location>
</feature>
<evidence type="ECO:0000256" key="1">
    <source>
        <dbReference type="ARBA" id="ARBA00010609"/>
    </source>
</evidence>
<feature type="domain" description="Plastocyanin-like" evidence="5">
    <location>
        <begin position="818"/>
        <end position="879"/>
    </location>
</feature>
<dbReference type="GO" id="GO:0005507">
    <property type="term" value="F:copper ion binding"/>
    <property type="evidence" value="ECO:0007669"/>
    <property type="project" value="InterPro"/>
</dbReference>
<gene>
    <name evidence="7" type="ORF">Plil01_000833700</name>
</gene>
<comment type="caution">
    <text evidence="7">The sequence shown here is derived from an EMBL/GenBank/DDBJ whole genome shotgun (WGS) entry which is preliminary data.</text>
</comment>
<keyword evidence="8" id="KW-1185">Reference proteome</keyword>
<dbReference type="Gene3D" id="2.60.40.420">
    <property type="entry name" value="Cupredoxins - blue copper proteins"/>
    <property type="match status" value="3"/>
</dbReference>
<feature type="region of interest" description="Disordered" evidence="2">
    <location>
        <begin position="270"/>
        <end position="290"/>
    </location>
</feature>
<dbReference type="InterPro" id="IPR011706">
    <property type="entry name" value="Cu-oxidase_C"/>
</dbReference>
<dbReference type="InterPro" id="IPR001117">
    <property type="entry name" value="Cu-oxidase_2nd"/>
</dbReference>
<feature type="region of interest" description="Disordered" evidence="2">
    <location>
        <begin position="117"/>
        <end position="143"/>
    </location>
</feature>
<dbReference type="InterPro" id="IPR011707">
    <property type="entry name" value="Cu-oxidase-like_N"/>
</dbReference>
<dbReference type="OrthoDB" id="2121828at2759"/>
<evidence type="ECO:0000259" key="5">
    <source>
        <dbReference type="Pfam" id="PF07731"/>
    </source>
</evidence>
<dbReference type="CDD" id="cd13853">
    <property type="entry name" value="CuRO_1_Tth-MCO_like"/>
    <property type="match status" value="1"/>
</dbReference>
<protein>
    <submittedName>
        <fullName evidence="7">Unnamed protein product</fullName>
    </submittedName>
</protein>
<evidence type="ECO:0000256" key="3">
    <source>
        <dbReference type="SAM" id="Phobius"/>
    </source>
</evidence>
<dbReference type="PANTHER" id="PTHR11709">
    <property type="entry name" value="MULTI-COPPER OXIDASE"/>
    <property type="match status" value="1"/>
</dbReference>
<dbReference type="AlphaFoldDB" id="A0A9W6WYA9"/>
<feature type="transmembrane region" description="Helical" evidence="3">
    <location>
        <begin position="338"/>
        <end position="357"/>
    </location>
</feature>
<keyword evidence="3" id="KW-0472">Membrane</keyword>
<dbReference type="GO" id="GO:0016491">
    <property type="term" value="F:oxidoreductase activity"/>
    <property type="evidence" value="ECO:0007669"/>
    <property type="project" value="InterPro"/>
</dbReference>
<dbReference type="PANTHER" id="PTHR11709:SF2">
    <property type="entry name" value="MULTICOPPER OXIDASE LPR1"/>
    <property type="match status" value="1"/>
</dbReference>
<dbReference type="EMBL" id="BSXW01000399">
    <property type="protein sequence ID" value="GMF21188.1"/>
    <property type="molecule type" value="Genomic_DNA"/>
</dbReference>
<keyword evidence="3" id="KW-0812">Transmembrane</keyword>
<dbReference type="Pfam" id="PF07731">
    <property type="entry name" value="Cu-oxidase_2"/>
    <property type="match status" value="1"/>
</dbReference>
<accession>A0A9W6WYA9</accession>
<dbReference type="SUPFAM" id="SSF49503">
    <property type="entry name" value="Cupredoxins"/>
    <property type="match status" value="3"/>
</dbReference>
<dbReference type="Pfam" id="PF07732">
    <property type="entry name" value="Cu-oxidase_3"/>
    <property type="match status" value="1"/>
</dbReference>